<feature type="domain" description="Enoyl reductase (ER)" evidence="4">
    <location>
        <begin position="7"/>
        <end position="324"/>
    </location>
</feature>
<evidence type="ECO:0000259" key="4">
    <source>
        <dbReference type="SMART" id="SM00829"/>
    </source>
</evidence>
<keyword evidence="1" id="KW-0479">Metal-binding</keyword>
<dbReference type="Gene3D" id="3.40.50.720">
    <property type="entry name" value="NAD(P)-binding Rossmann-like Domain"/>
    <property type="match status" value="1"/>
</dbReference>
<name>A0A154BQ42_ANASB</name>
<comment type="caution">
    <text evidence="5">The sequence shown here is derived from an EMBL/GenBank/DDBJ whole genome shotgun (WGS) entry which is preliminary data.</text>
</comment>
<dbReference type="InterPro" id="IPR036291">
    <property type="entry name" value="NAD(P)-bd_dom_sf"/>
</dbReference>
<sequence>MLELFLENPMQLKLREAALPTSPKNNEVKMSIIYGGICGSDLRVYKGSISYAKYPIRPGHEVLGTVIEAGVDTNCTVGTRAVIFPNTFCGKCEFCKAGKTNICKHKQPLGVAVDGVFAQEVIIDAKYVVPVPEEMASERAILIEPFAVTVHALKKANINKGTKLAIIGSGTEGLLSVALALHLGAEVTVIDVNPVKLELAKKFGPVSVFTPQEIKDQVFDVVLEAAGVKSSVEQAMQIVKPGGVMVALGITGDSVNLSPIHIVRSEISILGSIIYTKQDFADAIAYLSNPDFFVDPIVSKIVPVNQFQEAFNDAATGNFAKIVLEF</sequence>
<dbReference type="PANTHER" id="PTHR43401:SF2">
    <property type="entry name" value="L-THREONINE 3-DEHYDROGENASE"/>
    <property type="match status" value="1"/>
</dbReference>
<proteinExistence type="predicted"/>
<reference evidence="5 6" key="1">
    <citation type="submission" date="2016-02" db="EMBL/GenBank/DDBJ databases">
        <title>Anaerosporomusa subterraneum gen. nov., sp. nov., a spore-forming obligate anaerobe isolated from saprolite.</title>
        <authorList>
            <person name="Choi J.K."/>
            <person name="Shah M."/>
            <person name="Yee N."/>
        </authorList>
    </citation>
    <scope>NUCLEOTIDE SEQUENCE [LARGE SCALE GENOMIC DNA]</scope>
    <source>
        <strain evidence="5 6">RU4</strain>
    </source>
</reference>
<dbReference type="InterPro" id="IPR020843">
    <property type="entry name" value="ER"/>
</dbReference>
<dbReference type="SMART" id="SM00829">
    <property type="entry name" value="PKS_ER"/>
    <property type="match status" value="1"/>
</dbReference>
<dbReference type="GO" id="GO:0046872">
    <property type="term" value="F:metal ion binding"/>
    <property type="evidence" value="ECO:0007669"/>
    <property type="project" value="UniProtKB-KW"/>
</dbReference>
<organism evidence="5 6">
    <name type="scientific">Anaerosporomusa subterranea</name>
    <dbReference type="NCBI Taxonomy" id="1794912"/>
    <lineage>
        <taxon>Bacteria</taxon>
        <taxon>Bacillati</taxon>
        <taxon>Bacillota</taxon>
        <taxon>Negativicutes</taxon>
        <taxon>Acetonemataceae</taxon>
        <taxon>Anaerosporomusa</taxon>
    </lineage>
</organism>
<dbReference type="Gene3D" id="3.90.180.10">
    <property type="entry name" value="Medium-chain alcohol dehydrogenases, catalytic domain"/>
    <property type="match status" value="1"/>
</dbReference>
<dbReference type="InterPro" id="IPR011032">
    <property type="entry name" value="GroES-like_sf"/>
</dbReference>
<evidence type="ECO:0000313" key="5">
    <source>
        <dbReference type="EMBL" id="KYZ75628.1"/>
    </source>
</evidence>
<keyword evidence="3" id="KW-0560">Oxidoreductase</keyword>
<dbReference type="Pfam" id="PF00107">
    <property type="entry name" value="ADH_zinc_N"/>
    <property type="match status" value="1"/>
</dbReference>
<dbReference type="EMBL" id="LSGP01000021">
    <property type="protein sequence ID" value="KYZ75628.1"/>
    <property type="molecule type" value="Genomic_DNA"/>
</dbReference>
<dbReference type="STRING" id="1794912.AXX12_18545"/>
<dbReference type="OrthoDB" id="9769198at2"/>
<dbReference type="InterPro" id="IPR013149">
    <property type="entry name" value="ADH-like_C"/>
</dbReference>
<accession>A0A154BQ42</accession>
<dbReference type="SUPFAM" id="SSF51735">
    <property type="entry name" value="NAD(P)-binding Rossmann-fold domains"/>
    <property type="match status" value="1"/>
</dbReference>
<dbReference type="InterPro" id="IPR050129">
    <property type="entry name" value="Zn_alcohol_dh"/>
</dbReference>
<dbReference type="PANTHER" id="PTHR43401">
    <property type="entry name" value="L-THREONINE 3-DEHYDROGENASE"/>
    <property type="match status" value="1"/>
</dbReference>
<dbReference type="SUPFAM" id="SSF50129">
    <property type="entry name" value="GroES-like"/>
    <property type="match status" value="1"/>
</dbReference>
<protein>
    <submittedName>
        <fullName evidence="5">Sorbitol dehydrogenase</fullName>
    </submittedName>
</protein>
<evidence type="ECO:0000256" key="3">
    <source>
        <dbReference type="ARBA" id="ARBA00023002"/>
    </source>
</evidence>
<gene>
    <name evidence="5" type="ORF">AXX12_18545</name>
</gene>
<evidence type="ECO:0000256" key="1">
    <source>
        <dbReference type="ARBA" id="ARBA00022723"/>
    </source>
</evidence>
<evidence type="ECO:0000256" key="2">
    <source>
        <dbReference type="ARBA" id="ARBA00022833"/>
    </source>
</evidence>
<dbReference type="GO" id="GO:0016491">
    <property type="term" value="F:oxidoreductase activity"/>
    <property type="evidence" value="ECO:0007669"/>
    <property type="project" value="UniProtKB-KW"/>
</dbReference>
<dbReference type="Proteomes" id="UP000076268">
    <property type="component" value="Unassembled WGS sequence"/>
</dbReference>
<dbReference type="AlphaFoldDB" id="A0A154BQ42"/>
<dbReference type="InterPro" id="IPR013154">
    <property type="entry name" value="ADH-like_N"/>
</dbReference>
<keyword evidence="6" id="KW-1185">Reference proteome</keyword>
<dbReference type="Pfam" id="PF08240">
    <property type="entry name" value="ADH_N"/>
    <property type="match status" value="1"/>
</dbReference>
<evidence type="ECO:0000313" key="6">
    <source>
        <dbReference type="Proteomes" id="UP000076268"/>
    </source>
</evidence>
<keyword evidence="2" id="KW-0862">Zinc</keyword>